<gene>
    <name evidence="9" type="ORF">GA0061098_1002253</name>
</gene>
<dbReference type="Pfam" id="PF07690">
    <property type="entry name" value="MFS_1"/>
    <property type="match status" value="2"/>
</dbReference>
<dbReference type="PROSITE" id="PS50850">
    <property type="entry name" value="MFS"/>
    <property type="match status" value="1"/>
</dbReference>
<organism evidence="9 10">
    <name type="scientific">Bradyrhizobium shewense</name>
    <dbReference type="NCBI Taxonomy" id="1761772"/>
    <lineage>
        <taxon>Bacteria</taxon>
        <taxon>Pseudomonadati</taxon>
        <taxon>Pseudomonadota</taxon>
        <taxon>Alphaproteobacteria</taxon>
        <taxon>Hyphomicrobiales</taxon>
        <taxon>Nitrobacteraceae</taxon>
        <taxon>Bradyrhizobium</taxon>
    </lineage>
</organism>
<evidence type="ECO:0000256" key="2">
    <source>
        <dbReference type="ARBA" id="ARBA00022448"/>
    </source>
</evidence>
<feature type="transmembrane region" description="Helical" evidence="7">
    <location>
        <begin position="280"/>
        <end position="298"/>
    </location>
</feature>
<dbReference type="AlphaFoldDB" id="A0A1C3UPH2"/>
<feature type="transmembrane region" description="Helical" evidence="7">
    <location>
        <begin position="40"/>
        <end position="66"/>
    </location>
</feature>
<dbReference type="GO" id="GO:0022857">
    <property type="term" value="F:transmembrane transporter activity"/>
    <property type="evidence" value="ECO:0007669"/>
    <property type="project" value="InterPro"/>
</dbReference>
<dbReference type="InterPro" id="IPR011701">
    <property type="entry name" value="MFS"/>
</dbReference>
<proteinExistence type="predicted"/>
<feature type="transmembrane region" description="Helical" evidence="7">
    <location>
        <begin position="140"/>
        <end position="158"/>
    </location>
</feature>
<comment type="subcellular location">
    <subcellularLocation>
        <location evidence="1">Cell membrane</location>
        <topology evidence="1">Multi-pass membrane protein</topology>
    </subcellularLocation>
</comment>
<feature type="transmembrane region" description="Helical" evidence="7">
    <location>
        <begin position="251"/>
        <end position="273"/>
    </location>
</feature>
<dbReference type="Gene3D" id="1.20.1250.20">
    <property type="entry name" value="MFS general substrate transporter like domains"/>
    <property type="match status" value="1"/>
</dbReference>
<accession>A0A1C3UPH2</accession>
<feature type="transmembrane region" description="Helical" evidence="7">
    <location>
        <begin position="78"/>
        <end position="100"/>
    </location>
</feature>
<dbReference type="Proteomes" id="UP000199184">
    <property type="component" value="Unassembled WGS sequence"/>
</dbReference>
<evidence type="ECO:0000256" key="5">
    <source>
        <dbReference type="ARBA" id="ARBA00022989"/>
    </source>
</evidence>
<dbReference type="InterPro" id="IPR020846">
    <property type="entry name" value="MFS_dom"/>
</dbReference>
<sequence>MKADLAWGTEAAPDVIDFQGDQRLAKDLGNGIRSLHVGAFVAWLITARVVQGAAAAIVTPASLALFGATYLRAERNRAIGVWAAASALTTAGGPVLGGWLSETFGWSSVFWINPPLALVAVAVLLVFAPKDDLIQRRFDGIGAAILGLALGTLTWALSQIGPSEAWATANAPAQPGTVLTIVVGFGIVGFAVYAFWERRSEHPMTPPRIMENLAFLGLNVATLMTYTGISIVLFLLPFDLVDRRALSSTDAGLAFLPFTLGVGLLSEVFGGLADKIGTRTMLIAGPAGAALAYVWLALGQKECLTLGVIVPMTLLGVSFAVLVAPLTASVISSVDQTDEGLASGINNAASRVAQLAGGALAAGAASFESGYEVGLAVAAATSIAGAFIAVTATPAGTKAAGSGGA</sequence>
<dbReference type="Gene3D" id="1.20.1720.10">
    <property type="entry name" value="Multidrug resistance protein D"/>
    <property type="match status" value="1"/>
</dbReference>
<evidence type="ECO:0000256" key="3">
    <source>
        <dbReference type="ARBA" id="ARBA00022475"/>
    </source>
</evidence>
<evidence type="ECO:0000259" key="8">
    <source>
        <dbReference type="PROSITE" id="PS50850"/>
    </source>
</evidence>
<dbReference type="GO" id="GO:0005886">
    <property type="term" value="C:plasma membrane"/>
    <property type="evidence" value="ECO:0007669"/>
    <property type="project" value="UniProtKB-SubCell"/>
</dbReference>
<evidence type="ECO:0000256" key="4">
    <source>
        <dbReference type="ARBA" id="ARBA00022692"/>
    </source>
</evidence>
<keyword evidence="6 7" id="KW-0472">Membrane</keyword>
<keyword evidence="4 7" id="KW-0812">Transmembrane</keyword>
<feature type="transmembrane region" description="Helical" evidence="7">
    <location>
        <begin position="106"/>
        <end position="128"/>
    </location>
</feature>
<evidence type="ECO:0000313" key="10">
    <source>
        <dbReference type="Proteomes" id="UP000199184"/>
    </source>
</evidence>
<feature type="transmembrane region" description="Helical" evidence="7">
    <location>
        <begin position="304"/>
        <end position="324"/>
    </location>
</feature>
<dbReference type="InterPro" id="IPR036259">
    <property type="entry name" value="MFS_trans_sf"/>
</dbReference>
<evidence type="ECO:0000256" key="1">
    <source>
        <dbReference type="ARBA" id="ARBA00004651"/>
    </source>
</evidence>
<keyword evidence="10" id="KW-1185">Reference proteome</keyword>
<dbReference type="PANTHER" id="PTHR42718:SF46">
    <property type="entry name" value="BLR6921 PROTEIN"/>
    <property type="match status" value="1"/>
</dbReference>
<keyword evidence="2" id="KW-0813">Transport</keyword>
<feature type="transmembrane region" description="Helical" evidence="7">
    <location>
        <begin position="216"/>
        <end position="236"/>
    </location>
</feature>
<evidence type="ECO:0000256" key="6">
    <source>
        <dbReference type="ARBA" id="ARBA00023136"/>
    </source>
</evidence>
<dbReference type="SUPFAM" id="SSF103473">
    <property type="entry name" value="MFS general substrate transporter"/>
    <property type="match status" value="1"/>
</dbReference>
<evidence type="ECO:0000313" key="9">
    <source>
        <dbReference type="EMBL" id="SCB17383.1"/>
    </source>
</evidence>
<feature type="transmembrane region" description="Helical" evidence="7">
    <location>
        <begin position="178"/>
        <end position="196"/>
    </location>
</feature>
<evidence type="ECO:0000256" key="7">
    <source>
        <dbReference type="SAM" id="Phobius"/>
    </source>
</evidence>
<protein>
    <submittedName>
        <fullName evidence="9">Major Facilitator Superfamily protein</fullName>
    </submittedName>
</protein>
<dbReference type="EMBL" id="FMAI01000002">
    <property type="protein sequence ID" value="SCB17383.1"/>
    <property type="molecule type" value="Genomic_DNA"/>
</dbReference>
<keyword evidence="5 7" id="KW-1133">Transmembrane helix</keyword>
<dbReference type="PANTHER" id="PTHR42718">
    <property type="entry name" value="MAJOR FACILITATOR SUPERFAMILY MULTIDRUG TRANSPORTER MFSC"/>
    <property type="match status" value="1"/>
</dbReference>
<reference evidence="10" key="1">
    <citation type="submission" date="2016-08" db="EMBL/GenBank/DDBJ databases">
        <authorList>
            <person name="Varghese N."/>
            <person name="Submissions Spin"/>
        </authorList>
    </citation>
    <scope>NUCLEOTIDE SEQUENCE [LARGE SCALE GENOMIC DNA]</scope>
    <source>
        <strain evidence="10">ERR11</strain>
    </source>
</reference>
<name>A0A1C3UPH2_9BRAD</name>
<feature type="domain" description="Major facilitator superfamily (MFS) profile" evidence="8">
    <location>
        <begin position="1"/>
        <end position="397"/>
    </location>
</feature>
<keyword evidence="3" id="KW-1003">Cell membrane</keyword>